<gene>
    <name evidence="2" type="ORF">KVT40_008428</name>
</gene>
<feature type="transmembrane region" description="Helical" evidence="1">
    <location>
        <begin position="89"/>
        <end position="116"/>
    </location>
</feature>
<feature type="transmembrane region" description="Helical" evidence="1">
    <location>
        <begin position="21"/>
        <end position="39"/>
    </location>
</feature>
<reference evidence="2" key="1">
    <citation type="submission" date="2021-07" db="EMBL/GenBank/DDBJ databases">
        <title>Elsinoe batatas strain:CRI-CJ2 Genome sequencing and assembly.</title>
        <authorList>
            <person name="Huang L."/>
        </authorList>
    </citation>
    <scope>NUCLEOTIDE SEQUENCE</scope>
    <source>
        <strain evidence="2">CRI-CJ2</strain>
    </source>
</reference>
<organism evidence="2 3">
    <name type="scientific">Elsinoe batatas</name>
    <dbReference type="NCBI Taxonomy" id="2601811"/>
    <lineage>
        <taxon>Eukaryota</taxon>
        <taxon>Fungi</taxon>
        <taxon>Dikarya</taxon>
        <taxon>Ascomycota</taxon>
        <taxon>Pezizomycotina</taxon>
        <taxon>Dothideomycetes</taxon>
        <taxon>Dothideomycetidae</taxon>
        <taxon>Myriangiales</taxon>
        <taxon>Elsinoaceae</taxon>
        <taxon>Elsinoe</taxon>
    </lineage>
</organism>
<evidence type="ECO:0000313" key="2">
    <source>
        <dbReference type="EMBL" id="KAG8623452.1"/>
    </source>
</evidence>
<dbReference type="EMBL" id="JAESVG020000010">
    <property type="protein sequence ID" value="KAG8623452.1"/>
    <property type="molecule type" value="Genomic_DNA"/>
</dbReference>
<feature type="transmembrane region" description="Helical" evidence="1">
    <location>
        <begin position="59"/>
        <end position="82"/>
    </location>
</feature>
<dbReference type="Proteomes" id="UP000809789">
    <property type="component" value="Unassembled WGS sequence"/>
</dbReference>
<feature type="transmembrane region" description="Helical" evidence="1">
    <location>
        <begin position="122"/>
        <end position="144"/>
    </location>
</feature>
<dbReference type="AlphaFoldDB" id="A0A8K0KUH9"/>
<evidence type="ECO:0000313" key="3">
    <source>
        <dbReference type="Proteomes" id="UP000809789"/>
    </source>
</evidence>
<name>A0A8K0KUH9_9PEZI</name>
<keyword evidence="1" id="KW-0812">Transmembrane</keyword>
<protein>
    <submittedName>
        <fullName evidence="2">Uncharacterized protein</fullName>
    </submittedName>
</protein>
<dbReference type="OrthoDB" id="5211263at2759"/>
<keyword evidence="1" id="KW-0472">Membrane</keyword>
<keyword evidence="1" id="KW-1133">Transmembrane helix</keyword>
<comment type="caution">
    <text evidence="2">The sequence shown here is derived from an EMBL/GenBank/DDBJ whole genome shotgun (WGS) entry which is preliminary data.</text>
</comment>
<proteinExistence type="predicted"/>
<evidence type="ECO:0000256" key="1">
    <source>
        <dbReference type="SAM" id="Phobius"/>
    </source>
</evidence>
<keyword evidence="3" id="KW-1185">Reference proteome</keyword>
<accession>A0A8K0KUH9</accession>
<sequence>MLYTTKDLYTRSTLIWTWVPRLIICVILFALGVKDYVVLNNLIYSDSYYDDVRGALGRSFALIAGFTLGTILLDGVEALLYAKRKLNPIFYLVSNMAKLIIWAFYFVLAVIAMVWAESFALASIPAVLLVGFTFATFVYGCVVVHRWRRMRKAPQEWEQGQEVVQYS</sequence>